<evidence type="ECO:0000256" key="12">
    <source>
        <dbReference type="SAM" id="SignalP"/>
    </source>
</evidence>
<keyword evidence="10" id="KW-0998">Cell outer membrane</keyword>
<keyword evidence="15" id="KW-1185">Reference proteome</keyword>
<dbReference type="Proteomes" id="UP000617628">
    <property type="component" value="Unassembled WGS sequence"/>
</dbReference>
<evidence type="ECO:0000256" key="10">
    <source>
        <dbReference type="ARBA" id="ARBA00023237"/>
    </source>
</evidence>
<dbReference type="AlphaFoldDB" id="A0A934RSC7"/>
<feature type="signal peptide" evidence="12">
    <location>
        <begin position="1"/>
        <end position="29"/>
    </location>
</feature>
<evidence type="ECO:0000313" key="15">
    <source>
        <dbReference type="Proteomes" id="UP000617628"/>
    </source>
</evidence>
<keyword evidence="5" id="KW-0812">Transmembrane</keyword>
<evidence type="ECO:0000256" key="5">
    <source>
        <dbReference type="ARBA" id="ARBA00022692"/>
    </source>
</evidence>
<proteinExistence type="predicted"/>
<comment type="caution">
    <text evidence="14">The sequence shown here is derived from an EMBL/GenBank/DDBJ whole genome shotgun (WGS) entry which is preliminary data.</text>
</comment>
<dbReference type="InterPro" id="IPR036942">
    <property type="entry name" value="Beta-barrel_TonB_sf"/>
</dbReference>
<evidence type="ECO:0000256" key="4">
    <source>
        <dbReference type="ARBA" id="ARBA00022496"/>
    </source>
</evidence>
<dbReference type="InterPro" id="IPR039426">
    <property type="entry name" value="TonB-dep_rcpt-like"/>
</dbReference>
<keyword evidence="7" id="KW-0408">Iron</keyword>
<dbReference type="InterPro" id="IPR012910">
    <property type="entry name" value="Plug_dom"/>
</dbReference>
<feature type="region of interest" description="Disordered" evidence="11">
    <location>
        <begin position="109"/>
        <end position="133"/>
    </location>
</feature>
<accession>A0A934RSC7</accession>
<evidence type="ECO:0000256" key="8">
    <source>
        <dbReference type="ARBA" id="ARBA00023065"/>
    </source>
</evidence>
<dbReference type="GO" id="GO:0009279">
    <property type="term" value="C:cell outer membrane"/>
    <property type="evidence" value="ECO:0007669"/>
    <property type="project" value="UniProtKB-SubCell"/>
</dbReference>
<dbReference type="InterPro" id="IPR037066">
    <property type="entry name" value="Plug_dom_sf"/>
</dbReference>
<feature type="domain" description="TonB-dependent receptor plug" evidence="13">
    <location>
        <begin position="69"/>
        <end position="182"/>
    </location>
</feature>
<evidence type="ECO:0000256" key="1">
    <source>
        <dbReference type="ARBA" id="ARBA00004571"/>
    </source>
</evidence>
<dbReference type="SUPFAM" id="SSF56935">
    <property type="entry name" value="Porins"/>
    <property type="match status" value="2"/>
</dbReference>
<keyword evidence="6 12" id="KW-0732">Signal</keyword>
<evidence type="ECO:0000256" key="6">
    <source>
        <dbReference type="ARBA" id="ARBA00022729"/>
    </source>
</evidence>
<evidence type="ECO:0000256" key="3">
    <source>
        <dbReference type="ARBA" id="ARBA00022452"/>
    </source>
</evidence>
<evidence type="ECO:0000256" key="7">
    <source>
        <dbReference type="ARBA" id="ARBA00023004"/>
    </source>
</evidence>
<name>A0A934RSC7_9BACT</name>
<dbReference type="PANTHER" id="PTHR32552">
    <property type="entry name" value="FERRICHROME IRON RECEPTOR-RELATED"/>
    <property type="match status" value="1"/>
</dbReference>
<keyword evidence="9" id="KW-0472">Membrane</keyword>
<gene>
    <name evidence="14" type="ORF">JIN87_03845</name>
</gene>
<keyword evidence="8" id="KW-0406">Ion transport</keyword>
<dbReference type="Gene3D" id="2.170.130.10">
    <property type="entry name" value="TonB-dependent receptor, plug domain"/>
    <property type="match status" value="1"/>
</dbReference>
<keyword evidence="2" id="KW-0813">Transport</keyword>
<protein>
    <submittedName>
        <fullName evidence="14">TonB-dependent receptor</fullName>
    </submittedName>
</protein>
<dbReference type="PANTHER" id="PTHR32552:SF68">
    <property type="entry name" value="FERRICHROME OUTER MEMBRANE TRANSPORTER_PHAGE RECEPTOR"/>
    <property type="match status" value="1"/>
</dbReference>
<evidence type="ECO:0000313" key="14">
    <source>
        <dbReference type="EMBL" id="MBK1875987.1"/>
    </source>
</evidence>
<organism evidence="14 15">
    <name type="scientific">Pelagicoccus mobilis</name>
    <dbReference type="NCBI Taxonomy" id="415221"/>
    <lineage>
        <taxon>Bacteria</taxon>
        <taxon>Pseudomonadati</taxon>
        <taxon>Verrucomicrobiota</taxon>
        <taxon>Opitutia</taxon>
        <taxon>Puniceicoccales</taxon>
        <taxon>Pelagicoccaceae</taxon>
        <taxon>Pelagicoccus</taxon>
    </lineage>
</organism>
<evidence type="ECO:0000256" key="2">
    <source>
        <dbReference type="ARBA" id="ARBA00022448"/>
    </source>
</evidence>
<keyword evidence="3" id="KW-1134">Transmembrane beta strand</keyword>
<feature type="chain" id="PRO_5037532138" evidence="12">
    <location>
        <begin position="30"/>
        <end position="1157"/>
    </location>
</feature>
<comment type="subcellular location">
    <subcellularLocation>
        <location evidence="1">Cell outer membrane</location>
        <topology evidence="1">Multi-pass membrane protein</topology>
    </subcellularLocation>
</comment>
<dbReference type="Pfam" id="PF07715">
    <property type="entry name" value="Plug"/>
    <property type="match status" value="1"/>
</dbReference>
<sequence length="1157" mass="126872">MNPRKNNWFKVVPAAVAAGVTFAPIGLYAQDEDADEDVFELSPFTVDAGDQDGYRATATLAGTRIKTELKDLGSAISVVTSEFLEDTGSTDLEAVMPYLTSSEIGGLDGNFSGTEVNGSRPDQDESRANPQSTARVRGLFRPNYTRSYFSTNIPIDSYNTGSITINRGANSLLFGLGSASGVINNDLKGPQIGANNSKVTARIGKHGSHRGTFNLTRTLIEDRLAVNVAGMYNDTQYRQDPAYDRSKRAFGAFNWTVFKNEDSSFLGRTTIRANAEIGEGDRTPPANIAPIIAYEAFFQPPPDFRPYSGNDYSIGLGYERLAANWEPWKLVDTRPLDAETGEIVTDSSRLTAEGAFASHYNSDPDEFLIRWKEVENNPARREEVSATVLSTAHIFNSIIYTHNGNPLANPALQGIHGRIPLRGGPWATHVNTRAYVEGPQGTGFVASSLQNPEVFDYRNQLITGGLHDIGTEFDSQSITFEQGFWEGKAGIEATIDDQRWSQTKYQPFGGGHRDLPIYIDATAYLPTGEPNPNAGRAFILNRNDKDNWREVIRNNSRVTAFLNHDFADMNEGLGKWLGRHSFTGLFQSEKASNRNLTYSRNWIGSDFDYRAGLNGRSSPRIDINDVGTIAYISDSNVGLDMNDVRLSPVEGSLLQAGDAIKAFYFDRSDEANYKEGTVNVARVLEGGGASAQKVDSEALAWQSYLLGGNLVGLLGWRTDEVTTYSRANGTVLRDINGVYDMSNLDISSTPQADPESGDTFTWSVVGHVPHKWIDRLSGPLTGMSFHYGEGENFSAIAQRTDIYNNTIGNPSGVTTEYGFSLEFANKWFVKVNKYETGATLSNAADGGSTSAAVNWHRNLAERWMTGIANPDTLPFDETSIGAASAIEAGFNYYQEVVDAILGAQPQPAQSIYSYMADPEDPGKLVSTDTIRNLKSTADVQAEGLEIELVGNPTNNWRIAVNAAQVETVVSNTAQALSQYNQEIIANYQAAGLWNPILREGADSAVGFVERWTQQVTAPLAAAQAKDGAVSQEQREWRVNIINNYSFKEGRFKGLGIGGAIRWQDKVATGYESLINEFGIPVPNLDKPFFSGAETNGDLWFSYKRKLGDKVNWKIQLNLKNAIGDNDDIPVVTNPDGNVAIVRLAPERSWFLTNTFTF</sequence>
<reference evidence="14" key="1">
    <citation type="submission" date="2021-01" db="EMBL/GenBank/DDBJ databases">
        <title>Modified the classification status of verrucomicrobia.</title>
        <authorList>
            <person name="Feng X."/>
        </authorList>
    </citation>
    <scope>NUCLEOTIDE SEQUENCE</scope>
    <source>
        <strain evidence="14">KCTC 13126</strain>
    </source>
</reference>
<keyword evidence="4" id="KW-0410">Iron transport</keyword>
<dbReference type="EMBL" id="JAENIL010000005">
    <property type="protein sequence ID" value="MBK1875987.1"/>
    <property type="molecule type" value="Genomic_DNA"/>
</dbReference>
<evidence type="ECO:0000256" key="11">
    <source>
        <dbReference type="SAM" id="MobiDB-lite"/>
    </source>
</evidence>
<dbReference type="RefSeq" id="WP_200354203.1">
    <property type="nucleotide sequence ID" value="NZ_JAENIL010000005.1"/>
</dbReference>
<keyword evidence="14" id="KW-0675">Receptor</keyword>
<evidence type="ECO:0000256" key="9">
    <source>
        <dbReference type="ARBA" id="ARBA00023136"/>
    </source>
</evidence>
<dbReference type="Gene3D" id="2.40.170.20">
    <property type="entry name" value="TonB-dependent receptor, beta-barrel domain"/>
    <property type="match status" value="2"/>
</dbReference>
<dbReference type="GO" id="GO:0015344">
    <property type="term" value="F:siderophore uptake transmembrane transporter activity"/>
    <property type="evidence" value="ECO:0007669"/>
    <property type="project" value="TreeGrafter"/>
</dbReference>
<evidence type="ECO:0000259" key="13">
    <source>
        <dbReference type="Pfam" id="PF07715"/>
    </source>
</evidence>